<dbReference type="EMBL" id="JBBVGT010000003">
    <property type="protein sequence ID" value="MFB5946815.1"/>
    <property type="molecule type" value="Genomic_DNA"/>
</dbReference>
<dbReference type="Proteomes" id="UP001580928">
    <property type="component" value="Unassembled WGS sequence"/>
</dbReference>
<dbReference type="InterPro" id="IPR029010">
    <property type="entry name" value="ThuA-like"/>
</dbReference>
<keyword evidence="3" id="KW-0249">Electron transport</keyword>
<dbReference type="InterPro" id="IPR011042">
    <property type="entry name" value="6-blade_b-propeller_TolB-like"/>
</dbReference>
<dbReference type="Pfam" id="PF23500">
    <property type="entry name" value="DUF7133"/>
    <property type="match status" value="1"/>
</dbReference>
<evidence type="ECO:0000256" key="2">
    <source>
        <dbReference type="ARBA" id="ARBA00022723"/>
    </source>
</evidence>
<name>A0ABV5CHD2_9SPHI</name>
<feature type="domain" description="ThuA-like" evidence="6">
    <location>
        <begin position="30"/>
        <end position="226"/>
    </location>
</feature>
<dbReference type="InterPro" id="IPR008972">
    <property type="entry name" value="Cupredoxin"/>
</dbReference>
<dbReference type="PROSITE" id="PS00196">
    <property type="entry name" value="COPPER_BLUE"/>
    <property type="match status" value="1"/>
</dbReference>
<dbReference type="Gene3D" id="2.120.10.30">
    <property type="entry name" value="TolB, C-terminal domain"/>
    <property type="match status" value="1"/>
</dbReference>
<dbReference type="InterPro" id="IPR055557">
    <property type="entry name" value="DUF7133"/>
</dbReference>
<dbReference type="Gene3D" id="2.60.40.420">
    <property type="entry name" value="Cupredoxins - blue copper proteins"/>
    <property type="match status" value="1"/>
</dbReference>
<dbReference type="InterPro" id="IPR000923">
    <property type="entry name" value="BlueCu_1"/>
</dbReference>
<reference evidence="8 9" key="1">
    <citation type="submission" date="2024-04" db="EMBL/GenBank/DDBJ databases">
        <title>Albibacterium profundi sp. nov., isolated from sediment of the Challenger Deep of Mariana Trench.</title>
        <authorList>
            <person name="Wang Y."/>
        </authorList>
    </citation>
    <scope>NUCLEOTIDE SEQUENCE [LARGE SCALE GENOMIC DNA]</scope>
    <source>
        <strain evidence="8 9">RHL897</strain>
    </source>
</reference>
<dbReference type="SUPFAM" id="SSF48371">
    <property type="entry name" value="ARM repeat"/>
    <property type="match status" value="1"/>
</dbReference>
<evidence type="ECO:0000256" key="4">
    <source>
        <dbReference type="ARBA" id="ARBA00023008"/>
    </source>
</evidence>
<evidence type="ECO:0000259" key="6">
    <source>
        <dbReference type="Pfam" id="PF06283"/>
    </source>
</evidence>
<evidence type="ECO:0000313" key="8">
    <source>
        <dbReference type="EMBL" id="MFB5946815.1"/>
    </source>
</evidence>
<dbReference type="SUPFAM" id="SSF50952">
    <property type="entry name" value="Soluble quinoprotein glucose dehydrogenase"/>
    <property type="match status" value="1"/>
</dbReference>
<proteinExistence type="predicted"/>
<dbReference type="InterPro" id="IPR011989">
    <property type="entry name" value="ARM-like"/>
</dbReference>
<dbReference type="PROSITE" id="PS51257">
    <property type="entry name" value="PROKAR_LIPOPROTEIN"/>
    <property type="match status" value="1"/>
</dbReference>
<protein>
    <submittedName>
        <fullName evidence="8">PVC-type heme-binding CxxCH protein</fullName>
    </submittedName>
</protein>
<dbReference type="InterPro" id="IPR028871">
    <property type="entry name" value="BlueCu_1_BS"/>
</dbReference>
<dbReference type="InterPro" id="IPR029062">
    <property type="entry name" value="Class_I_gatase-like"/>
</dbReference>
<sequence>MKFKYFGFLLLSLFLFSCKEEAPKRLELFFLGHDSKHHDSEQLAEILSQEYFKDGFNITYSTDPEDLTSDNLKRFDGLILYANHDTISAEQETALLDFVASGKGFIPIHSASFCFQNSPEAIALIGGQFKSHEGGSFSAEIIKPDHPAMKGVESFTTEWDETYVHDKIADDIEVLMERVEDGHREPYTWVKEHGKGRVFYTAFGHDERTFRNPGFLQLIKSGILWAVGDAAVERLNKFVIAEASYEDAHLPNYEKRDPAPKYQLPLSPEESQSLVQVPVGFRLELFASEPDIKKPIAMDWDEKGRLWIIETVDYPNTVRNDKGEGDDRILILEDTDGDGKADKFTEFAAGLNIPTGFVFANGGIIVSQAPYFLFLKDEDGDDKADVREVLIEGWGTFDTHAGPSNLRYGLDNKIWGTVGYSGFEGIIGGEEFKFGSGIYHFEPDASEFEFLTFTTNNTWGLGFSEEFDVFISTANNEHSNFFAIPNRYYAEAEIRGRGAQKIDSHYGMHVVTKNLRQVDVHGGFTAAAGHSLYTARTYPKEYWNRVAFINEPTGRVIHKHVLEQEGSGFVEGPDGWNLVASADEWFGPVEAKVGPDGSVWFLDWYNFIIQHNPTPEGAENGEGNAYIDPLRDNTRGRIYRLVYEDAEPSDSYSLDKEDTAGLLDALQSDNMFWRTTAQRLLVESGDQSVADELYNIIQAEQVDEINVDAPAIHALWTLQGLGLLEHPNQESTDVLFAALNHPSGGVRRAAVQLVPANDVELINRLIDADVLSDSDLRVRLAAILKLADAQPSEEVAQAILEASQVSENQDDKWISEALKIAETINSDYISLAQKNIANTSRGGTEGEVGIDETITIKVIVGEMKYDKTKFSVKAGSKVKIVLENPDFMQHNLLIIKPGSLEKVGKAADEVAMQTNGAELQYIPDIPEVLFATPLVNPEDKTELVFTVPEQTGDYPFVCTFPGHWRIMNGVMTVTK</sequence>
<evidence type="ECO:0000259" key="5">
    <source>
        <dbReference type="Pfam" id="PF00127"/>
    </source>
</evidence>
<dbReference type="SUPFAM" id="SSF49503">
    <property type="entry name" value="Cupredoxins"/>
    <property type="match status" value="1"/>
</dbReference>
<dbReference type="CDD" id="cd04233">
    <property type="entry name" value="Auracyanin"/>
    <property type="match status" value="1"/>
</dbReference>
<feature type="domain" description="Blue (type 1) copper" evidence="5">
    <location>
        <begin position="856"/>
        <end position="973"/>
    </location>
</feature>
<keyword evidence="1" id="KW-0813">Transport</keyword>
<accession>A0ABV5CHD2</accession>
<dbReference type="Gene3D" id="3.40.50.880">
    <property type="match status" value="1"/>
</dbReference>
<dbReference type="SUPFAM" id="SSF52317">
    <property type="entry name" value="Class I glutamine amidotransferase-like"/>
    <property type="match status" value="1"/>
</dbReference>
<evidence type="ECO:0000259" key="7">
    <source>
        <dbReference type="Pfam" id="PF23500"/>
    </source>
</evidence>
<dbReference type="PANTHER" id="PTHR33546:SF1">
    <property type="entry name" value="LARGE, MULTIFUNCTIONAL SECRETED PROTEIN"/>
    <property type="match status" value="1"/>
</dbReference>
<comment type="caution">
    <text evidence="8">The sequence shown here is derived from an EMBL/GenBank/DDBJ whole genome shotgun (WGS) entry which is preliminary data.</text>
</comment>
<dbReference type="Pfam" id="PF06283">
    <property type="entry name" value="ThuA"/>
    <property type="match status" value="1"/>
</dbReference>
<keyword evidence="9" id="KW-1185">Reference proteome</keyword>
<dbReference type="RefSeq" id="WP_375558344.1">
    <property type="nucleotide sequence ID" value="NZ_JBBVGT010000003.1"/>
</dbReference>
<keyword evidence="4" id="KW-0186">Copper</keyword>
<dbReference type="InterPro" id="IPR011041">
    <property type="entry name" value="Quinoprot_gluc/sorb_DH_b-prop"/>
</dbReference>
<keyword evidence="2" id="KW-0479">Metal-binding</keyword>
<evidence type="ECO:0000256" key="1">
    <source>
        <dbReference type="ARBA" id="ARBA00022448"/>
    </source>
</evidence>
<gene>
    <name evidence="8" type="ORF">WKR92_13355</name>
</gene>
<dbReference type="InterPro" id="IPR016024">
    <property type="entry name" value="ARM-type_fold"/>
</dbReference>
<dbReference type="NCBIfam" id="TIGR02604">
    <property type="entry name" value="Piru_Ver_Nterm"/>
    <property type="match status" value="1"/>
</dbReference>
<evidence type="ECO:0000256" key="3">
    <source>
        <dbReference type="ARBA" id="ARBA00022982"/>
    </source>
</evidence>
<dbReference type="InterPro" id="IPR013428">
    <property type="entry name" value="Membrane-bound_put_N"/>
</dbReference>
<evidence type="ECO:0000313" key="9">
    <source>
        <dbReference type="Proteomes" id="UP001580928"/>
    </source>
</evidence>
<organism evidence="8 9">
    <name type="scientific">Albibacterium profundi</name>
    <dbReference type="NCBI Taxonomy" id="3134906"/>
    <lineage>
        <taxon>Bacteria</taxon>
        <taxon>Pseudomonadati</taxon>
        <taxon>Bacteroidota</taxon>
        <taxon>Sphingobacteriia</taxon>
        <taxon>Sphingobacteriales</taxon>
        <taxon>Sphingobacteriaceae</taxon>
        <taxon>Albibacterium</taxon>
    </lineage>
</organism>
<dbReference type="PANTHER" id="PTHR33546">
    <property type="entry name" value="LARGE, MULTIFUNCTIONAL SECRETED PROTEIN-RELATED"/>
    <property type="match status" value="1"/>
</dbReference>
<dbReference type="Pfam" id="PF00127">
    <property type="entry name" value="Copper-bind"/>
    <property type="match status" value="1"/>
</dbReference>
<feature type="domain" description="DUF7133" evidence="7">
    <location>
        <begin position="267"/>
        <end position="645"/>
    </location>
</feature>
<dbReference type="Gene3D" id="1.25.10.10">
    <property type="entry name" value="Leucine-rich Repeat Variant"/>
    <property type="match status" value="1"/>
</dbReference>